<protein>
    <submittedName>
        <fullName evidence="2">DUF3306 domain-containing protein</fullName>
    </submittedName>
</protein>
<feature type="region of interest" description="Disordered" evidence="1">
    <location>
        <begin position="1"/>
        <end position="21"/>
    </location>
</feature>
<keyword evidence="3" id="KW-1185">Reference proteome</keyword>
<evidence type="ECO:0000256" key="1">
    <source>
        <dbReference type="SAM" id="MobiDB-lite"/>
    </source>
</evidence>
<name>A0ABU8WMH9_9BURK</name>
<comment type="caution">
    <text evidence="2">The sequence shown here is derived from an EMBL/GenBank/DDBJ whole genome shotgun (WGS) entry which is preliminary data.</text>
</comment>
<feature type="compositionally biased region" description="Basic and acidic residues" evidence="1">
    <location>
        <begin position="1"/>
        <end position="11"/>
    </location>
</feature>
<organism evidence="2 3">
    <name type="scientific">Variovorax rhizosphaerae</name>
    <dbReference type="NCBI Taxonomy" id="1836200"/>
    <lineage>
        <taxon>Bacteria</taxon>
        <taxon>Pseudomonadati</taxon>
        <taxon>Pseudomonadota</taxon>
        <taxon>Betaproteobacteria</taxon>
        <taxon>Burkholderiales</taxon>
        <taxon>Comamonadaceae</taxon>
        <taxon>Variovorax</taxon>
    </lineage>
</organism>
<accession>A0ABU8WMH9</accession>
<feature type="compositionally biased region" description="Basic and acidic residues" evidence="1">
    <location>
        <begin position="201"/>
        <end position="228"/>
    </location>
</feature>
<evidence type="ECO:0000313" key="3">
    <source>
        <dbReference type="Proteomes" id="UP001385892"/>
    </source>
</evidence>
<proteinExistence type="predicted"/>
<dbReference type="EMBL" id="JBBKZT010000008">
    <property type="protein sequence ID" value="MEJ8848671.1"/>
    <property type="molecule type" value="Genomic_DNA"/>
</dbReference>
<dbReference type="Proteomes" id="UP001385892">
    <property type="component" value="Unassembled WGS sequence"/>
</dbReference>
<dbReference type="InterPro" id="IPR021735">
    <property type="entry name" value="DUF3306"/>
</dbReference>
<evidence type="ECO:0000313" key="2">
    <source>
        <dbReference type="EMBL" id="MEJ8848671.1"/>
    </source>
</evidence>
<dbReference type="RefSeq" id="WP_340343984.1">
    <property type="nucleotide sequence ID" value="NZ_JBBKZT010000008.1"/>
</dbReference>
<reference evidence="2 3" key="1">
    <citation type="submission" date="2024-03" db="EMBL/GenBank/DDBJ databases">
        <title>Novel species of the genus Variovorax.</title>
        <authorList>
            <person name="Liu Q."/>
            <person name="Xin Y.-H."/>
        </authorList>
    </citation>
    <scope>NUCLEOTIDE SEQUENCE [LARGE SCALE GENOMIC DNA]</scope>
    <source>
        <strain evidence="2 3">KACC 18900</strain>
    </source>
</reference>
<gene>
    <name evidence="2" type="ORF">WKW82_18585</name>
</gene>
<feature type="compositionally biased region" description="Low complexity" evidence="1">
    <location>
        <begin position="151"/>
        <end position="200"/>
    </location>
</feature>
<dbReference type="Pfam" id="PF11748">
    <property type="entry name" value="DUF3306"/>
    <property type="match status" value="1"/>
</dbReference>
<sequence length="228" mass="23842">MAGAGVRRETDSTSFVSQEGFLKRWSRRKQEAAVVPAPVPAPKDASQQPVVAAPAGGGEVLAQEPAPLTLADTESLTLASDFKPFLAANVAPAVKNAAFKKLFADPHFNVMDRMDIYIDDYSNLAPLPASALRQMASAKFMNLFEEEEANEAPASASPTDTPASPPAAIQADTPADSAPDFPASPPVVASAQAEAQPASQRPDDPQDTDLRLQPDHAAGAEDARRGAG</sequence>
<feature type="region of interest" description="Disordered" evidence="1">
    <location>
        <begin position="147"/>
        <end position="228"/>
    </location>
</feature>